<dbReference type="PANTHER" id="PTHR43194">
    <property type="entry name" value="HYDROLASE ALPHA/BETA FOLD FAMILY"/>
    <property type="match status" value="1"/>
</dbReference>
<accession>A0ABV3DAA1</accession>
<dbReference type="Gene3D" id="3.40.50.1820">
    <property type="entry name" value="alpha/beta hydrolase"/>
    <property type="match status" value="1"/>
</dbReference>
<sequence length="277" mass="31047">MPEVELSAGTVEYTDTGGRGPVLVFLHGLTMDGTVWRHVVDRLRDNYRCILPTLPLGGHRRPMNQDADLSLTGLGHLIGEFLEAADLHEVTLVQNDWGGAQMLIAVGSVDRVARLVITSSEAFENYPPRPARPLSVAAHIPGGLFLVMQALRLRAVRRAPGGWGWMSKRPVPKEVMDAWFRPATTNRQVRRDLGKYARSVPSRTVLLELARRSERFERPVLIVWAVEDRMMPVDHGRRLARLFPDARFVGITDSYTLIPEDQPDELARAIAEFVDST</sequence>
<gene>
    <name evidence="2" type="ORF">AB0C36_04110</name>
</gene>
<dbReference type="InterPro" id="IPR000073">
    <property type="entry name" value="AB_hydrolase_1"/>
</dbReference>
<evidence type="ECO:0000313" key="3">
    <source>
        <dbReference type="Proteomes" id="UP001551482"/>
    </source>
</evidence>
<dbReference type="Pfam" id="PF00561">
    <property type="entry name" value="Abhydrolase_1"/>
    <property type="match status" value="1"/>
</dbReference>
<feature type="domain" description="AB hydrolase-1" evidence="1">
    <location>
        <begin position="21"/>
        <end position="258"/>
    </location>
</feature>
<dbReference type="InterPro" id="IPR050228">
    <property type="entry name" value="Carboxylesterase_BioH"/>
</dbReference>
<dbReference type="SUPFAM" id="SSF53474">
    <property type="entry name" value="alpha/beta-Hydrolases"/>
    <property type="match status" value="1"/>
</dbReference>
<keyword evidence="3" id="KW-1185">Reference proteome</keyword>
<name>A0ABV3DAA1_9ACTN</name>
<dbReference type="GO" id="GO:0016787">
    <property type="term" value="F:hydrolase activity"/>
    <property type="evidence" value="ECO:0007669"/>
    <property type="project" value="UniProtKB-KW"/>
</dbReference>
<dbReference type="RefSeq" id="WP_358348884.1">
    <property type="nucleotide sequence ID" value="NZ_JBEZFP010000007.1"/>
</dbReference>
<organism evidence="2 3">
    <name type="scientific">Streptodolium elevatio</name>
    <dbReference type="NCBI Taxonomy" id="3157996"/>
    <lineage>
        <taxon>Bacteria</taxon>
        <taxon>Bacillati</taxon>
        <taxon>Actinomycetota</taxon>
        <taxon>Actinomycetes</taxon>
        <taxon>Kitasatosporales</taxon>
        <taxon>Streptomycetaceae</taxon>
        <taxon>Streptodolium</taxon>
    </lineage>
</organism>
<proteinExistence type="predicted"/>
<dbReference type="InterPro" id="IPR029058">
    <property type="entry name" value="AB_hydrolase_fold"/>
</dbReference>
<keyword evidence="2" id="KW-0378">Hydrolase</keyword>
<evidence type="ECO:0000259" key="1">
    <source>
        <dbReference type="Pfam" id="PF00561"/>
    </source>
</evidence>
<dbReference type="Proteomes" id="UP001551482">
    <property type="component" value="Unassembled WGS sequence"/>
</dbReference>
<dbReference type="EMBL" id="JBEZFP010000007">
    <property type="protein sequence ID" value="MEU8132674.1"/>
    <property type="molecule type" value="Genomic_DNA"/>
</dbReference>
<comment type="caution">
    <text evidence="2">The sequence shown here is derived from an EMBL/GenBank/DDBJ whole genome shotgun (WGS) entry which is preliminary data.</text>
</comment>
<reference evidence="2 3" key="1">
    <citation type="submission" date="2024-06" db="EMBL/GenBank/DDBJ databases">
        <title>The Natural Products Discovery Center: Release of the First 8490 Sequenced Strains for Exploring Actinobacteria Biosynthetic Diversity.</title>
        <authorList>
            <person name="Kalkreuter E."/>
            <person name="Kautsar S.A."/>
            <person name="Yang D."/>
            <person name="Bader C.D."/>
            <person name="Teijaro C.N."/>
            <person name="Fluegel L."/>
            <person name="Davis C.M."/>
            <person name="Simpson J.R."/>
            <person name="Lauterbach L."/>
            <person name="Steele A.D."/>
            <person name="Gui C."/>
            <person name="Meng S."/>
            <person name="Li G."/>
            <person name="Viehrig K."/>
            <person name="Ye F."/>
            <person name="Su P."/>
            <person name="Kiefer A.F."/>
            <person name="Nichols A."/>
            <person name="Cepeda A.J."/>
            <person name="Yan W."/>
            <person name="Fan B."/>
            <person name="Jiang Y."/>
            <person name="Adhikari A."/>
            <person name="Zheng C.-J."/>
            <person name="Schuster L."/>
            <person name="Cowan T.M."/>
            <person name="Smanski M.J."/>
            <person name="Chevrette M.G."/>
            <person name="De Carvalho L.P.S."/>
            <person name="Shen B."/>
        </authorList>
    </citation>
    <scope>NUCLEOTIDE SEQUENCE [LARGE SCALE GENOMIC DNA]</scope>
    <source>
        <strain evidence="2 3">NPDC048946</strain>
    </source>
</reference>
<evidence type="ECO:0000313" key="2">
    <source>
        <dbReference type="EMBL" id="MEU8132674.1"/>
    </source>
</evidence>
<protein>
    <submittedName>
        <fullName evidence="2">Alpha/beta hydrolase</fullName>
    </submittedName>
</protein>
<dbReference type="PANTHER" id="PTHR43194:SF5">
    <property type="entry name" value="PIMELOYL-[ACYL-CARRIER PROTEIN] METHYL ESTER ESTERASE"/>
    <property type="match status" value="1"/>
</dbReference>